<gene>
    <name evidence="7" type="ORF">SD10_20550</name>
</gene>
<reference evidence="7 8" key="1">
    <citation type="journal article" date="2014" name="Curr. Microbiol.">
        <title>Spirosoma radiotolerans sp. nov., a gamma-radiation-resistant bacterium isolated from gamma ray-irradiated soil.</title>
        <authorList>
            <person name="Lee J.J."/>
            <person name="Srinivasan S."/>
            <person name="Lim S."/>
            <person name="Joe M."/>
            <person name="Im S."/>
            <person name="Bae S.I."/>
            <person name="Park K.R."/>
            <person name="Han J.H."/>
            <person name="Park S.H."/>
            <person name="Joo B.M."/>
            <person name="Park S.J."/>
            <person name="Kim M.K."/>
        </authorList>
    </citation>
    <scope>NUCLEOTIDE SEQUENCE [LARGE SCALE GENOMIC DNA]</scope>
    <source>
        <strain evidence="7 8">DG5A</strain>
    </source>
</reference>
<dbReference type="EMBL" id="CP010429">
    <property type="protein sequence ID" value="AKD58684.1"/>
    <property type="molecule type" value="Genomic_DNA"/>
</dbReference>
<keyword evidence="3" id="KW-0574">Periplasm</keyword>
<keyword evidence="4" id="KW-0456">Lyase</keyword>
<dbReference type="KEGG" id="srd:SD10_20550"/>
<protein>
    <submittedName>
        <fullName evidence="7">Heparinase</fullName>
    </submittedName>
</protein>
<name>A0A0E4A1P9_9BACT</name>
<evidence type="ECO:0000256" key="3">
    <source>
        <dbReference type="ARBA" id="ARBA00022764"/>
    </source>
</evidence>
<dbReference type="InterPro" id="IPR008929">
    <property type="entry name" value="Chondroitin_lyas"/>
</dbReference>
<keyword evidence="8" id="KW-1185">Reference proteome</keyword>
<dbReference type="PATRIC" id="fig|1379870.5.peg.4426"/>
<evidence type="ECO:0000259" key="5">
    <source>
        <dbReference type="Pfam" id="PF07940"/>
    </source>
</evidence>
<dbReference type="Pfam" id="PF16889">
    <property type="entry name" value="Hepar_II_III_N"/>
    <property type="match status" value="1"/>
</dbReference>
<dbReference type="STRING" id="1379870.SD10_20550"/>
<evidence type="ECO:0000256" key="2">
    <source>
        <dbReference type="ARBA" id="ARBA00022729"/>
    </source>
</evidence>
<dbReference type="SUPFAM" id="SSF48230">
    <property type="entry name" value="Chondroitin AC/alginate lyase"/>
    <property type="match status" value="1"/>
</dbReference>
<dbReference type="Gene3D" id="2.70.98.70">
    <property type="match status" value="1"/>
</dbReference>
<comment type="subcellular location">
    <subcellularLocation>
        <location evidence="1">Periplasm</location>
    </subcellularLocation>
</comment>
<feature type="domain" description="Heparinase II/III-like C-terminal" evidence="5">
    <location>
        <begin position="313"/>
        <end position="484"/>
    </location>
</feature>
<organism evidence="7 8">
    <name type="scientific">Spirosoma radiotolerans</name>
    <dbReference type="NCBI Taxonomy" id="1379870"/>
    <lineage>
        <taxon>Bacteria</taxon>
        <taxon>Pseudomonadati</taxon>
        <taxon>Bacteroidota</taxon>
        <taxon>Cytophagia</taxon>
        <taxon>Cytophagales</taxon>
        <taxon>Cytophagaceae</taxon>
        <taxon>Spirosoma</taxon>
    </lineage>
</organism>
<dbReference type="AlphaFoldDB" id="A0A0E4A1P9"/>
<dbReference type="Gene3D" id="1.50.10.100">
    <property type="entry name" value="Chondroitin AC/alginate lyase"/>
    <property type="match status" value="1"/>
</dbReference>
<accession>A0A0E4A1P9</accession>
<dbReference type="OrthoDB" id="7335480at2"/>
<dbReference type="InterPro" id="IPR031680">
    <property type="entry name" value="Hepar_II_III_N"/>
</dbReference>
<evidence type="ECO:0000259" key="6">
    <source>
        <dbReference type="Pfam" id="PF16889"/>
    </source>
</evidence>
<keyword evidence="2" id="KW-0732">Signal</keyword>
<dbReference type="PANTHER" id="PTHR39210:SF1">
    <property type="entry name" value="HEPARIN-SULFATE LYASE"/>
    <property type="match status" value="1"/>
</dbReference>
<dbReference type="HOGENOM" id="CLU_022012_3_0_10"/>
<dbReference type="GO" id="GO:0042597">
    <property type="term" value="C:periplasmic space"/>
    <property type="evidence" value="ECO:0007669"/>
    <property type="project" value="UniProtKB-SubCell"/>
</dbReference>
<dbReference type="InterPro" id="IPR012480">
    <property type="entry name" value="Hepar_II_III_C"/>
</dbReference>
<proteinExistence type="predicted"/>
<evidence type="ECO:0000256" key="1">
    <source>
        <dbReference type="ARBA" id="ARBA00004418"/>
    </source>
</evidence>
<evidence type="ECO:0000313" key="8">
    <source>
        <dbReference type="Proteomes" id="UP000033054"/>
    </source>
</evidence>
<dbReference type="GO" id="GO:0016829">
    <property type="term" value="F:lyase activity"/>
    <property type="evidence" value="ECO:0007669"/>
    <property type="project" value="UniProtKB-KW"/>
</dbReference>
<dbReference type="Proteomes" id="UP000033054">
    <property type="component" value="Chromosome"/>
</dbReference>
<evidence type="ECO:0000313" key="7">
    <source>
        <dbReference type="EMBL" id="AKD58684.1"/>
    </source>
</evidence>
<sequence>MRKPGLIWRTVRYLTVRQLVFQVLTRLRSRPRLRLPRTAPAAYFLKVPDAEKPISWQTGTFLFLNQSYSPGSQPINWNYRHAGAMDYGKLWTYNLNYFDFLNQPGMSPVSGVRLIHDFIRQSDALQDGLEAYPTSLRIINWVEFLSRNRIQQAMIDRHLFAQVTLLRHRLEYAIGGNHLLENGYALLLGALYFRHQRWFRLGARLVRSEMNRQILTDGGHDERSPMYHQLLLDRLLTVLLALQHDTWHKDAMLVHDLSDKACQMLRWLTVVTFRNGDIPLVNDSVLGVAPTTAQLLAKAERVLGNRFGLTRAMVTRLQDSGYRMFRTDRYELFADVGPVGPDHQPGHAHADTLSFVLHVDNLPLVVDKGVSTYQIGPRRDRERSTAAHNTVCIDSVNSSEVWSGFRVGLRARVIVLTDTPTKLTARHDGYRRLGVIHERTWAVEPNRLLLTDRLIGIWNHKNRVGTARFYLHPDVRVQLSDDRILVGPLQLSVSSETQPVVSVINYGFAEGFNRLRTGQCLEVLFTDYLDTTMWLIE</sequence>
<evidence type="ECO:0000256" key="4">
    <source>
        <dbReference type="ARBA" id="ARBA00023239"/>
    </source>
</evidence>
<feature type="domain" description="Heparin-sulfate lyase N-terminal" evidence="6">
    <location>
        <begin position="138"/>
        <end position="287"/>
    </location>
</feature>
<dbReference type="Pfam" id="PF07940">
    <property type="entry name" value="Hepar_II_III_C"/>
    <property type="match status" value="1"/>
</dbReference>
<dbReference type="PANTHER" id="PTHR39210">
    <property type="entry name" value="HEPARIN-SULFATE LYASE"/>
    <property type="match status" value="1"/>
</dbReference>